<keyword evidence="8" id="KW-0378">Hydrolase</keyword>
<protein>
    <recommendedName>
        <fullName evidence="3">Pro-apoptotic serine protease NMA111</fullName>
    </recommendedName>
    <alternativeName>
        <fullName evidence="4">Pro-apoptotic serine protease nma111</fullName>
    </alternativeName>
</protein>
<dbReference type="Pfam" id="PF13365">
    <property type="entry name" value="Trypsin_2"/>
    <property type="match status" value="1"/>
</dbReference>
<comment type="similarity">
    <text evidence="2">Belongs to the peptidase S1C family.</text>
</comment>
<dbReference type="CDD" id="cd06786">
    <property type="entry name" value="cpPDZ1_ScNma111-like"/>
    <property type="match status" value="1"/>
</dbReference>
<dbReference type="PRINTS" id="PR00834">
    <property type="entry name" value="PROTEASES2C"/>
</dbReference>
<dbReference type="InterPro" id="IPR001940">
    <property type="entry name" value="Peptidase_S1C"/>
</dbReference>
<evidence type="ECO:0000256" key="2">
    <source>
        <dbReference type="ARBA" id="ARBA00010541"/>
    </source>
</evidence>
<evidence type="ECO:0000256" key="3">
    <source>
        <dbReference type="ARBA" id="ARBA00020338"/>
    </source>
</evidence>
<evidence type="ECO:0000259" key="7">
    <source>
        <dbReference type="Pfam" id="PF12812"/>
    </source>
</evidence>
<dbReference type="SUPFAM" id="SSF50494">
    <property type="entry name" value="Trypsin-like serine proteases"/>
    <property type="match status" value="2"/>
</dbReference>
<evidence type="ECO:0000256" key="4">
    <source>
        <dbReference type="ARBA" id="ARBA00021524"/>
    </source>
</evidence>
<sequence>MAVSETKLWSLCTSTYRKQPPFEPTIGRPLKQIKPEIDAHTSNGVMSHSPDQEEAMDDAHSEYSSHEEIPSSAHITAVTGQDTAEWQRTIENVVKSVVSIHFCQTCSFDTDPAISSEATGFVVDAEKGYILTNRHVVGAGPFIGYCIFDNHEECDVQPVYRDPVHDFGILRFDPKKIKYMPVTALKLRPDNAKVGVEIRVVGNDAGEKLSILSGIISRLDRNAPEYGEGYSDFNTNYIQAAAAASGGSSGSPVVDRDGFAVALQAGGRADGAATDYFLPLDRPLRALELICQGKHVSRGTVQTQWLLKPFDECRRLGLSPTLEREIRTQFPKETGMLVAEVVLPQGPASAKVEEGDLLFRVNGELLTQFVRFDAILDDNVGKTISVTIQRAGENMDVELDVGDLHAITPDKFASVAGASFHDLSYQQARLYAISLKGAGVYVCEAAGSFRFADGCTSGWLIQEVDNQPTPDLDTFIEVMKKIPDRKRVVIVYKHLRDPHTLNTKIIAVDMHWHAKNQVATRNDTTGLWDFKPLADAVPSVPPVPHSAKFIKMSSSYPEAVDIVRSFVRVHVFMPIDLDGFVQMEKRGSGLVVDAERGLALVSRAILPHDLCDVSLIIADSIFVNAKVVFMHPFQNYAIVKYDASLVNAPVKTPKFATDFIKKGAETIFFGIDQDFQPTVAKTFVTSITALAIPASTATPRYRAINIDAIAVDTNEASRSGFGVLIAEDGTVQALWLLCLGEHSGKDTDHRLGLATASLKPVLNEIRAGKTPKLRILNVEFQTIQMSDARIMGVSEEWIEKAETADSERHQLFMVVRVDSGHGDGLNKGDVLLTLNGKLITLLPDLDIMYNNEFLDAVVVRKRKEKTIKVSTIAAEDLETDRVVRFCGATFHHPHQAVRQQISKIHSGVYISSRAHGSPAEMYGDGLPPTNFITHVNKVATPDLSAFLTEINKIKGGTFFRLKAVTFDKVPWVVTMKKDEHYFPTTEYIRDVSAPLGWKKIMHEHDAGDATEGIRLDQVRVDAGIE</sequence>
<proteinExistence type="inferred from homology"/>
<reference evidence="9" key="1">
    <citation type="journal article" date="2019" name="bioRxiv">
        <title>Genomics, evolutionary history and diagnostics of the Alternaria alternata species group including apple and Asian pear pathotypes.</title>
        <authorList>
            <person name="Armitage A.D."/>
            <person name="Cockerton H.M."/>
            <person name="Sreenivasaprasad S."/>
            <person name="Woodhall J.W."/>
            <person name="Lane C.R."/>
            <person name="Harrison R.J."/>
            <person name="Clarkson J.P."/>
        </authorList>
    </citation>
    <scope>NUCLEOTIDE SEQUENCE [LARGE SCALE GENOMIC DNA]</scope>
    <source>
        <strain evidence="9">FERA 1177</strain>
    </source>
</reference>
<dbReference type="InterPro" id="IPR025926">
    <property type="entry name" value="PDZ-like_dom"/>
</dbReference>
<evidence type="ECO:0000256" key="5">
    <source>
        <dbReference type="ARBA" id="ARBA00022703"/>
    </source>
</evidence>
<evidence type="ECO:0000313" key="9">
    <source>
        <dbReference type="Proteomes" id="UP000291422"/>
    </source>
</evidence>
<dbReference type="Pfam" id="PF12812">
    <property type="entry name" value="PDZ_1"/>
    <property type="match status" value="2"/>
</dbReference>
<feature type="domain" description="PDZ-like" evidence="7">
    <location>
        <begin position="877"/>
        <end position="954"/>
    </location>
</feature>
<comment type="function">
    <text evidence="1">Nuclear serine protease which mediates apoptosis.</text>
</comment>
<accession>A0A4Q4MSK7</accession>
<dbReference type="InterPro" id="IPR009003">
    <property type="entry name" value="Peptidase_S1_PA"/>
</dbReference>
<dbReference type="GO" id="GO:0006508">
    <property type="term" value="P:proteolysis"/>
    <property type="evidence" value="ECO:0007669"/>
    <property type="project" value="UniProtKB-KW"/>
</dbReference>
<dbReference type="Gene3D" id="2.40.10.120">
    <property type="match status" value="1"/>
</dbReference>
<organism evidence="8 9">
    <name type="scientific">Alternaria alternata</name>
    <name type="common">Alternaria rot fungus</name>
    <name type="synonym">Torula alternata</name>
    <dbReference type="NCBI Taxonomy" id="5599"/>
    <lineage>
        <taxon>Eukaryota</taxon>
        <taxon>Fungi</taxon>
        <taxon>Dikarya</taxon>
        <taxon>Ascomycota</taxon>
        <taxon>Pezizomycotina</taxon>
        <taxon>Dothideomycetes</taxon>
        <taxon>Pleosporomycetidae</taxon>
        <taxon>Pleosporales</taxon>
        <taxon>Pleosporineae</taxon>
        <taxon>Pleosporaceae</taxon>
        <taxon>Alternaria</taxon>
        <taxon>Alternaria sect. Alternaria</taxon>
        <taxon>Alternaria alternata complex</taxon>
    </lineage>
</organism>
<dbReference type="GO" id="GO:0006915">
    <property type="term" value="P:apoptotic process"/>
    <property type="evidence" value="ECO:0007669"/>
    <property type="project" value="UniProtKB-KW"/>
</dbReference>
<dbReference type="Proteomes" id="UP000291422">
    <property type="component" value="Unassembled WGS sequence"/>
</dbReference>
<dbReference type="VEuPathDB" id="FungiDB:CC77DRAFT_947916"/>
<dbReference type="CDD" id="cd06719">
    <property type="entry name" value="PDZ2-4_Nma111p-like"/>
    <property type="match status" value="1"/>
</dbReference>
<name>A0A4Q4MSK7_ALTAL</name>
<dbReference type="PANTHER" id="PTHR46366">
    <property type="entry name" value="PRO-APOPTOTIC SERINE PROTEASE NMA111"/>
    <property type="match status" value="1"/>
</dbReference>
<evidence type="ECO:0000256" key="6">
    <source>
        <dbReference type="ARBA" id="ARBA00022737"/>
    </source>
</evidence>
<evidence type="ECO:0000256" key="1">
    <source>
        <dbReference type="ARBA" id="ARBA00002558"/>
    </source>
</evidence>
<feature type="domain" description="PDZ-like" evidence="7">
    <location>
        <begin position="406"/>
        <end position="485"/>
    </location>
</feature>
<evidence type="ECO:0000313" key="8">
    <source>
        <dbReference type="EMBL" id="RYN57766.1"/>
    </source>
</evidence>
<keyword evidence="8" id="KW-0645">Protease</keyword>
<dbReference type="Gene3D" id="2.30.42.10">
    <property type="match status" value="1"/>
</dbReference>
<dbReference type="GO" id="GO:0004252">
    <property type="term" value="F:serine-type endopeptidase activity"/>
    <property type="evidence" value="ECO:0007669"/>
    <property type="project" value="InterPro"/>
</dbReference>
<comment type="caution">
    <text evidence="8">The sequence shown here is derived from an EMBL/GenBank/DDBJ whole genome shotgun (WGS) entry which is preliminary data.</text>
</comment>
<dbReference type="PANTHER" id="PTHR46366:SF8">
    <property type="entry name" value="PRO-APOPTOTIC SERINE PROTEASE NMA111"/>
    <property type="match status" value="1"/>
</dbReference>
<gene>
    <name evidence="8" type="ORF">AA0117_g13197</name>
</gene>
<dbReference type="SUPFAM" id="SSF50156">
    <property type="entry name" value="PDZ domain-like"/>
    <property type="match status" value="3"/>
</dbReference>
<keyword evidence="5" id="KW-0053">Apoptosis</keyword>
<keyword evidence="6" id="KW-0677">Repeat</keyword>
<dbReference type="InterPro" id="IPR036034">
    <property type="entry name" value="PDZ_sf"/>
</dbReference>
<dbReference type="AlphaFoldDB" id="A0A4Q4MSK7"/>
<dbReference type="EMBL" id="PDXD01000158">
    <property type="protein sequence ID" value="RYN57766.1"/>
    <property type="molecule type" value="Genomic_DNA"/>
</dbReference>